<dbReference type="Proteomes" id="UP000320791">
    <property type="component" value="Unassembled WGS sequence"/>
</dbReference>
<evidence type="ECO:0000313" key="5">
    <source>
        <dbReference type="Proteomes" id="UP000320791"/>
    </source>
</evidence>
<keyword evidence="1" id="KW-0533">Nickel</keyword>
<dbReference type="GO" id="GO:0008270">
    <property type="term" value="F:zinc ion binding"/>
    <property type="evidence" value="ECO:0007669"/>
    <property type="project" value="TreeGrafter"/>
</dbReference>
<dbReference type="AlphaFoldDB" id="A0A5C5UKP6"/>
<dbReference type="Gene3D" id="3.30.2320.80">
    <property type="match status" value="1"/>
</dbReference>
<name>A0A5C5UKP6_9CORY</name>
<organism evidence="4 5">
    <name type="scientific">Corynebacterium canis</name>
    <dbReference type="NCBI Taxonomy" id="679663"/>
    <lineage>
        <taxon>Bacteria</taxon>
        <taxon>Bacillati</taxon>
        <taxon>Actinomycetota</taxon>
        <taxon>Actinomycetes</taxon>
        <taxon>Mycobacteriales</taxon>
        <taxon>Corynebacteriaceae</taxon>
        <taxon>Corynebacterium</taxon>
    </lineage>
</organism>
<comment type="caution">
    <text evidence="4">The sequence shown here is derived from an EMBL/GenBank/DDBJ whole genome shotgun (WGS) entry which is preliminary data.</text>
</comment>
<dbReference type="GO" id="GO:0051604">
    <property type="term" value="P:protein maturation"/>
    <property type="evidence" value="ECO:0007669"/>
    <property type="project" value="InterPro"/>
</dbReference>
<keyword evidence="5" id="KW-1185">Reference proteome</keyword>
<dbReference type="InterPro" id="IPR000688">
    <property type="entry name" value="HypA/HybF"/>
</dbReference>
<evidence type="ECO:0000256" key="1">
    <source>
        <dbReference type="ARBA" id="ARBA00022596"/>
    </source>
</evidence>
<dbReference type="Pfam" id="PF01155">
    <property type="entry name" value="HypA"/>
    <property type="match status" value="1"/>
</dbReference>
<evidence type="ECO:0000256" key="3">
    <source>
        <dbReference type="ARBA" id="ARBA00022833"/>
    </source>
</evidence>
<protein>
    <submittedName>
        <fullName evidence="4">Hydrogenase maturation nickel metallochaperone HypA</fullName>
    </submittedName>
</protein>
<dbReference type="PANTHER" id="PTHR34535">
    <property type="entry name" value="HYDROGENASE MATURATION FACTOR HYPA"/>
    <property type="match status" value="1"/>
</dbReference>
<dbReference type="PIRSF" id="PIRSF004761">
    <property type="entry name" value="Hydrgn_mat_HypA"/>
    <property type="match status" value="1"/>
</dbReference>
<sequence>MHEVALSTQLAQVVSRAAAGRTVRQVRVEVGALRQVVPETLAYAWRFVIQDTPLHTARLQILPVPLRLQCVAGHLTEVSGELDFSCPRCDAPTHIVSGEEFRVVDIDVD</sequence>
<evidence type="ECO:0000313" key="4">
    <source>
        <dbReference type="EMBL" id="TWT26814.1"/>
    </source>
</evidence>
<dbReference type="GO" id="GO:0016151">
    <property type="term" value="F:nickel cation binding"/>
    <property type="evidence" value="ECO:0007669"/>
    <property type="project" value="InterPro"/>
</dbReference>
<keyword evidence="3" id="KW-0862">Zinc</keyword>
<dbReference type="OrthoDB" id="288014at2"/>
<evidence type="ECO:0000256" key="2">
    <source>
        <dbReference type="ARBA" id="ARBA00022723"/>
    </source>
</evidence>
<reference evidence="4 5" key="1">
    <citation type="submission" date="2019-08" db="EMBL/GenBank/DDBJ databases">
        <authorList>
            <person name="Lei W."/>
        </authorList>
    </citation>
    <scope>NUCLEOTIDE SEQUENCE [LARGE SCALE GENOMIC DNA]</scope>
    <source>
        <strain evidence="4 5">CCUG 58627</strain>
    </source>
</reference>
<accession>A0A5C5UKP6</accession>
<dbReference type="EMBL" id="VOHM01000006">
    <property type="protein sequence ID" value="TWT26814.1"/>
    <property type="molecule type" value="Genomic_DNA"/>
</dbReference>
<proteinExistence type="predicted"/>
<keyword evidence="2" id="KW-0479">Metal-binding</keyword>
<gene>
    <name evidence="4" type="ORF">FRX94_04225</name>
</gene>
<dbReference type="PANTHER" id="PTHR34535:SF3">
    <property type="entry name" value="HYDROGENASE MATURATION FACTOR HYPA"/>
    <property type="match status" value="1"/>
</dbReference>